<name>A0A6I1ET19_9BURK</name>
<protein>
    <submittedName>
        <fullName evidence="9">MFS transporter</fullName>
    </submittedName>
</protein>
<dbReference type="CDD" id="cd17472">
    <property type="entry name" value="MFS_YajR_like"/>
    <property type="match status" value="1"/>
</dbReference>
<dbReference type="PROSITE" id="PS50850">
    <property type="entry name" value="MFS"/>
    <property type="match status" value="1"/>
</dbReference>
<feature type="transmembrane region" description="Helical" evidence="7">
    <location>
        <begin position="284"/>
        <end position="300"/>
    </location>
</feature>
<keyword evidence="5 7" id="KW-1133">Transmembrane helix</keyword>
<dbReference type="InterPro" id="IPR050171">
    <property type="entry name" value="MFS_Transporters"/>
</dbReference>
<dbReference type="PRINTS" id="PR01035">
    <property type="entry name" value="TCRTETA"/>
</dbReference>
<feature type="transmembrane region" description="Helical" evidence="7">
    <location>
        <begin position="370"/>
        <end position="389"/>
    </location>
</feature>
<dbReference type="Pfam" id="PF07690">
    <property type="entry name" value="MFS_1"/>
    <property type="match status" value="1"/>
</dbReference>
<dbReference type="EMBL" id="WEHX01000010">
    <property type="protein sequence ID" value="KAB7662208.1"/>
    <property type="molecule type" value="Genomic_DNA"/>
</dbReference>
<dbReference type="OrthoDB" id="9764259at2"/>
<evidence type="ECO:0000313" key="10">
    <source>
        <dbReference type="Proteomes" id="UP000430564"/>
    </source>
</evidence>
<dbReference type="Gene3D" id="1.20.1250.20">
    <property type="entry name" value="MFS general substrate transporter like domains"/>
    <property type="match status" value="1"/>
</dbReference>
<dbReference type="GO" id="GO:0005886">
    <property type="term" value="C:plasma membrane"/>
    <property type="evidence" value="ECO:0007669"/>
    <property type="project" value="UniProtKB-SubCell"/>
</dbReference>
<feature type="transmembrane region" description="Helical" evidence="7">
    <location>
        <begin position="168"/>
        <end position="190"/>
    </location>
</feature>
<feature type="transmembrane region" description="Helical" evidence="7">
    <location>
        <begin position="215"/>
        <end position="236"/>
    </location>
</feature>
<feature type="transmembrane region" description="Helical" evidence="7">
    <location>
        <begin position="251"/>
        <end position="272"/>
    </location>
</feature>
<keyword evidence="6 7" id="KW-0472">Membrane</keyword>
<feature type="transmembrane region" description="Helical" evidence="7">
    <location>
        <begin position="20"/>
        <end position="41"/>
    </location>
</feature>
<proteinExistence type="predicted"/>
<feature type="transmembrane region" description="Helical" evidence="7">
    <location>
        <begin position="53"/>
        <end position="72"/>
    </location>
</feature>
<dbReference type="InterPro" id="IPR011701">
    <property type="entry name" value="MFS"/>
</dbReference>
<dbReference type="InterPro" id="IPR001958">
    <property type="entry name" value="Tet-R_TetA/multi-R_MdtG-like"/>
</dbReference>
<evidence type="ECO:0000256" key="5">
    <source>
        <dbReference type="ARBA" id="ARBA00022989"/>
    </source>
</evidence>
<dbReference type="PANTHER" id="PTHR23517:SF2">
    <property type="entry name" value="MULTIDRUG RESISTANCE PROTEIN MDTH"/>
    <property type="match status" value="1"/>
</dbReference>
<dbReference type="PANTHER" id="PTHR23517">
    <property type="entry name" value="RESISTANCE PROTEIN MDTM, PUTATIVE-RELATED-RELATED"/>
    <property type="match status" value="1"/>
</dbReference>
<reference evidence="9 10" key="1">
    <citation type="submission" date="2019-10" db="EMBL/GenBank/DDBJ databases">
        <title>Genome diversity of Sutterella seckii.</title>
        <authorList>
            <person name="Chaplin A.V."/>
            <person name="Sokolova S.R."/>
            <person name="Mosin K.A."/>
            <person name="Ivanova E.L."/>
            <person name="Kochetkova T.O."/>
            <person name="Goltsov A.Y."/>
            <person name="Trofimov D.Y."/>
            <person name="Efimov B.A."/>
        </authorList>
    </citation>
    <scope>NUCLEOTIDE SEQUENCE [LARGE SCALE GENOMIC DNA]</scope>
    <source>
        <strain evidence="9 10">ASD393</strain>
    </source>
</reference>
<feature type="transmembrane region" description="Helical" evidence="7">
    <location>
        <begin position="339"/>
        <end position="364"/>
    </location>
</feature>
<feature type="domain" description="Major facilitator superfamily (MFS) profile" evidence="8">
    <location>
        <begin position="16"/>
        <end position="394"/>
    </location>
</feature>
<dbReference type="AlphaFoldDB" id="A0A6I1ET19"/>
<evidence type="ECO:0000256" key="1">
    <source>
        <dbReference type="ARBA" id="ARBA00004651"/>
    </source>
</evidence>
<evidence type="ECO:0000313" key="9">
    <source>
        <dbReference type="EMBL" id="KAB7662208.1"/>
    </source>
</evidence>
<comment type="subcellular location">
    <subcellularLocation>
        <location evidence="1">Cell membrane</location>
        <topology evidence="1">Multi-pass membrane protein</topology>
    </subcellularLocation>
</comment>
<organism evidence="9 10">
    <name type="scientific">Sutterella seckii</name>
    <dbReference type="NCBI Taxonomy" id="1944635"/>
    <lineage>
        <taxon>Bacteria</taxon>
        <taxon>Pseudomonadati</taxon>
        <taxon>Pseudomonadota</taxon>
        <taxon>Betaproteobacteria</taxon>
        <taxon>Burkholderiales</taxon>
        <taxon>Sutterellaceae</taxon>
        <taxon>Sutterella</taxon>
    </lineage>
</organism>
<feature type="transmembrane region" description="Helical" evidence="7">
    <location>
        <begin position="84"/>
        <end position="106"/>
    </location>
</feature>
<dbReference type="SUPFAM" id="SSF103473">
    <property type="entry name" value="MFS general substrate transporter"/>
    <property type="match status" value="1"/>
</dbReference>
<sequence length="404" mass="43499">MTQSAPWRMTPREKKSSISLAGIFALRMLGLFVILPVFAIYARELPGGNDEFMVGLTLGIYGLAQGILQIPFGAASDRFGRKPVIIAGLLIFAFGSFIAACSGSIWGIFFGRALQGAGAISAAVTAFISDSVREEVITKAMAMVGASIGLTFAVSLVIAPLLSDLWGVPGIFALTGLLALAAILVAKFVVPDAPQHLRTKTSGKPWQEILLDHQLIRLNIGIFVLHACLTAVFVVIPTRLLEMNLPSEHHWWVYLPAVTAGFIVMAPLIILGEKRGKMVRIMKLVIGFLTAAFVLFAYLMHSIWEIAFLLGLFFVGFNVLEATLPSLISKIAPKSDKGLALGIYNTLQNFGLFAGGALGGFIAREWSAEAVFFTCAFAMLLWLASAIGLKEPERSSRKPGEALN</sequence>
<dbReference type="InterPro" id="IPR036259">
    <property type="entry name" value="MFS_trans_sf"/>
</dbReference>
<keyword evidence="4 7" id="KW-0812">Transmembrane</keyword>
<feature type="transmembrane region" description="Helical" evidence="7">
    <location>
        <begin position="112"/>
        <end position="128"/>
    </location>
</feature>
<feature type="transmembrane region" description="Helical" evidence="7">
    <location>
        <begin position="306"/>
        <end position="327"/>
    </location>
</feature>
<dbReference type="GO" id="GO:0022857">
    <property type="term" value="F:transmembrane transporter activity"/>
    <property type="evidence" value="ECO:0007669"/>
    <property type="project" value="InterPro"/>
</dbReference>
<accession>A0A6I1ET19</accession>
<comment type="caution">
    <text evidence="9">The sequence shown here is derived from an EMBL/GenBank/DDBJ whole genome shotgun (WGS) entry which is preliminary data.</text>
</comment>
<evidence type="ECO:0000259" key="8">
    <source>
        <dbReference type="PROSITE" id="PS50850"/>
    </source>
</evidence>
<evidence type="ECO:0000256" key="2">
    <source>
        <dbReference type="ARBA" id="ARBA00022448"/>
    </source>
</evidence>
<dbReference type="RefSeq" id="WP_152157749.1">
    <property type="nucleotide sequence ID" value="NZ_WEHX01000010.1"/>
</dbReference>
<feature type="transmembrane region" description="Helical" evidence="7">
    <location>
        <begin position="140"/>
        <end position="162"/>
    </location>
</feature>
<keyword evidence="2" id="KW-0813">Transport</keyword>
<evidence type="ECO:0000256" key="3">
    <source>
        <dbReference type="ARBA" id="ARBA00022475"/>
    </source>
</evidence>
<keyword evidence="3" id="KW-1003">Cell membrane</keyword>
<dbReference type="InterPro" id="IPR020846">
    <property type="entry name" value="MFS_dom"/>
</dbReference>
<evidence type="ECO:0000256" key="4">
    <source>
        <dbReference type="ARBA" id="ARBA00022692"/>
    </source>
</evidence>
<dbReference type="Proteomes" id="UP000430564">
    <property type="component" value="Unassembled WGS sequence"/>
</dbReference>
<gene>
    <name evidence="9" type="ORF">GBM95_03125</name>
</gene>
<evidence type="ECO:0000256" key="6">
    <source>
        <dbReference type="ARBA" id="ARBA00023136"/>
    </source>
</evidence>
<evidence type="ECO:0000256" key="7">
    <source>
        <dbReference type="SAM" id="Phobius"/>
    </source>
</evidence>